<proteinExistence type="evidence at transcript level"/>
<dbReference type="SMR" id="B4DLI3"/>
<dbReference type="Pfam" id="PF07686">
    <property type="entry name" value="V-set"/>
    <property type="match status" value="1"/>
</dbReference>
<dbReference type="CTD" id="1088"/>
<dbReference type="PANTHER" id="PTHR44427">
    <property type="entry name" value="CARCINOEMBRYONIC ANTIGEN-RELATED CELL ADHESION MOLECULE 19"/>
    <property type="match status" value="1"/>
</dbReference>
<dbReference type="BioGRID-ORCS" id="1088">
    <property type="hits" value="16 hits in 1143 CRISPR screens"/>
</dbReference>
<evidence type="ECO:0000256" key="4">
    <source>
        <dbReference type="ARBA" id="ARBA00023319"/>
    </source>
</evidence>
<feature type="domain" description="Ig-like" evidence="7">
    <location>
        <begin position="144"/>
        <end position="226"/>
    </location>
</feature>
<evidence type="ECO:0000256" key="1">
    <source>
        <dbReference type="ARBA" id="ARBA00022729"/>
    </source>
</evidence>
<dbReference type="SUPFAM" id="SSF48726">
    <property type="entry name" value="Immunoglobulin"/>
    <property type="match status" value="2"/>
</dbReference>
<dbReference type="SMART" id="SM00409">
    <property type="entry name" value="IG"/>
    <property type="match status" value="2"/>
</dbReference>
<evidence type="ECO:0000259" key="7">
    <source>
        <dbReference type="PROSITE" id="PS50835"/>
    </source>
</evidence>
<evidence type="ECO:0000256" key="5">
    <source>
        <dbReference type="ARBA" id="ARBA00038222"/>
    </source>
</evidence>
<feature type="chain" id="PRO_5002800897" evidence="6">
    <location>
        <begin position="35"/>
        <end position="256"/>
    </location>
</feature>
<dbReference type="InterPro" id="IPR013783">
    <property type="entry name" value="Ig-like_fold"/>
</dbReference>
<dbReference type="KEGG" id="hsa:1088"/>
<keyword evidence="3" id="KW-0325">Glycoprotein</keyword>
<keyword evidence="2" id="KW-1015">Disulfide bond</keyword>
<evidence type="ECO:0000313" key="8">
    <source>
        <dbReference type="EMBL" id="BAG59545.1"/>
    </source>
</evidence>
<comment type="similarity">
    <text evidence="5">Belongs to the immunoglobulin superfamily. CEA family.</text>
</comment>
<organism evidence="8">
    <name type="scientific">Homo sapiens</name>
    <name type="common">Human</name>
    <dbReference type="NCBI Taxonomy" id="9606"/>
    <lineage>
        <taxon>Eukaryota</taxon>
        <taxon>Metazoa</taxon>
        <taxon>Chordata</taxon>
        <taxon>Craniata</taxon>
        <taxon>Vertebrata</taxon>
        <taxon>Euteleostomi</taxon>
        <taxon>Mammalia</taxon>
        <taxon>Eutheria</taxon>
        <taxon>Euarchontoglires</taxon>
        <taxon>Primates</taxon>
        <taxon>Haplorrhini</taxon>
        <taxon>Catarrhini</taxon>
        <taxon>Hominidae</taxon>
        <taxon>Homo</taxon>
    </lineage>
</organism>
<keyword evidence="1 6" id="KW-0732">Signal</keyword>
<dbReference type="Gene3D" id="2.60.40.10">
    <property type="entry name" value="Immunoglobulins"/>
    <property type="match status" value="2"/>
</dbReference>
<dbReference type="FunFam" id="2.60.40.10:FF:000517">
    <property type="entry name" value="Carcinoembryonic antigen-related cell adhesion molecule 1"/>
    <property type="match status" value="1"/>
</dbReference>
<dbReference type="PROSITE" id="PS50835">
    <property type="entry name" value="IG_LIKE"/>
    <property type="match status" value="2"/>
</dbReference>
<dbReference type="SMART" id="SM00408">
    <property type="entry name" value="IGc2"/>
    <property type="match status" value="2"/>
</dbReference>
<dbReference type="RefSeq" id="NP_001807.2">
    <property type="nucleotide sequence ID" value="NM_001816.3"/>
</dbReference>
<accession>B4DLI3</accession>
<evidence type="ECO:0000256" key="3">
    <source>
        <dbReference type="ARBA" id="ARBA00023180"/>
    </source>
</evidence>
<dbReference type="InterPro" id="IPR003598">
    <property type="entry name" value="Ig_sub2"/>
</dbReference>
<evidence type="ECO:0000256" key="2">
    <source>
        <dbReference type="ARBA" id="ARBA00023157"/>
    </source>
</evidence>
<dbReference type="EMBL" id="AK297012">
    <property type="protein sequence ID" value="BAG59545.1"/>
    <property type="molecule type" value="mRNA"/>
</dbReference>
<dbReference type="AlphaFoldDB" id="B4DLI3"/>
<dbReference type="InterPro" id="IPR036179">
    <property type="entry name" value="Ig-like_dom_sf"/>
</dbReference>
<dbReference type="GeneID" id="1088"/>
<feature type="signal peptide" evidence="6">
    <location>
        <begin position="1"/>
        <end position="34"/>
    </location>
</feature>
<dbReference type="InterPro" id="IPR007110">
    <property type="entry name" value="Ig-like_dom"/>
</dbReference>
<dbReference type="OrthoDB" id="6159398at2759"/>
<protein>
    <submittedName>
        <fullName evidence="8">cDNA FLJ51237, moderately similar to Carcinoembryonic antigen-related cell adhesion molecule 8</fullName>
    </submittedName>
</protein>
<dbReference type="FunFam" id="2.60.40.10:FF:000340">
    <property type="entry name" value="Carcinoembryonic antigen-related cell adhesion molecule 1"/>
    <property type="match status" value="1"/>
</dbReference>
<dbReference type="CDD" id="cd05774">
    <property type="entry name" value="IgV_CEACAM_D1"/>
    <property type="match status" value="1"/>
</dbReference>
<dbReference type="InterPro" id="IPR013106">
    <property type="entry name" value="Ig_V-set"/>
</dbReference>
<dbReference type="DisGeNET" id="1088"/>
<reference evidence="8" key="1">
    <citation type="submission" date="2007-10" db="EMBL/GenBank/DDBJ databases">
        <title>NEDO human cDNA sequencing project focused on splicing variants.</title>
        <authorList>
            <person name="Wakamatsu A."/>
            <person name="Yamamoto J."/>
            <person name="Kimura K."/>
            <person name="Ishii S."/>
            <person name="Watanabe K."/>
            <person name="Sugiyama A."/>
            <person name="Murakawa K."/>
            <person name="Kaida T."/>
            <person name="Tsuchiya K."/>
            <person name="Fukuzumi Y."/>
            <person name="Kumagai A."/>
            <person name="Oishi Y."/>
            <person name="Yamamoto S."/>
            <person name="Ono Y."/>
            <person name="Komori Y."/>
            <person name="Yamazaki M."/>
            <person name="Kisu Y."/>
            <person name="Nishikawa T."/>
            <person name="Sugano S."/>
            <person name="Nomura N."/>
            <person name="Isogai T."/>
        </authorList>
    </citation>
    <scope>NUCLEOTIDE SEQUENCE</scope>
    <source>
        <tissue evidence="8">Cord blood</tissue>
    </source>
</reference>
<feature type="domain" description="Ig-like" evidence="7">
    <location>
        <begin position="31"/>
        <end position="139"/>
    </location>
</feature>
<dbReference type="Pfam" id="PF13895">
    <property type="entry name" value="Ig_2"/>
    <property type="match status" value="1"/>
</dbReference>
<sequence length="256" mass="27850">MGPISAPSCRWRIPWQGLLLTASLFTFWNPPTTAQLTIEAVPSNAAEGKEVLLLVHNLPQDPRGYNWYKGETVDANRRIIGYVISNQQITPGPAYSNRETIYPNASLLMRSVTRNDVGPYECEIQNPASANFSDPVTLNVLYGPDAPTISPSDTYYHAGVNLNLSCHAASNPPSQYSWSVNGTFQQYTQKLFIPNITTKNSGSYACHTTNSATGRNRTTVRMITVSDALVQGSSPGLSARATVSIMIGVLARVALI</sequence>
<evidence type="ECO:0000256" key="6">
    <source>
        <dbReference type="SAM" id="SignalP"/>
    </source>
</evidence>
<dbReference type="InterPro" id="IPR003599">
    <property type="entry name" value="Ig_sub"/>
</dbReference>
<dbReference type="DNASU" id="1088"/>
<keyword evidence="4" id="KW-0393">Immunoglobulin domain</keyword>
<dbReference type="PANTHER" id="PTHR44427:SF20">
    <property type="entry name" value="CEA CELL ADHESION MOLECULE 8"/>
    <property type="match status" value="1"/>
</dbReference>
<dbReference type="PeptideAtlas" id="B4DLI3"/>
<dbReference type="CDD" id="cd20948">
    <property type="entry name" value="IgC2_CEACAM5-like"/>
    <property type="match status" value="1"/>
</dbReference>
<dbReference type="InterPro" id="IPR050831">
    <property type="entry name" value="CEA_cell_adhesion"/>
</dbReference>
<name>B4DLI3_HUMAN</name>